<evidence type="ECO:0000256" key="5">
    <source>
        <dbReference type="ARBA" id="ARBA00023186"/>
    </source>
</evidence>
<dbReference type="PRINTS" id="PR01594">
    <property type="entry name" value="SECBCHAPRONE"/>
</dbReference>
<comment type="subcellular location">
    <subcellularLocation>
        <location evidence="6">Cytoplasm</location>
    </subcellularLocation>
</comment>
<gene>
    <name evidence="6 7" type="primary">secB</name>
    <name evidence="7" type="ORF">ACFONA_17595</name>
</gene>
<sequence>MNPPPATFSILRIYIKDFSFEAPGGHHSFTSAWAPDISLDTDVAASQVAEDTFEVATRITVTAENAGATAYLAEAVQAGLFKVAGYEAAMKDRILHAVCPNALFPYLREALDSMIVKASFPALMLDPIDWDALYADLMRKSGQALSR</sequence>
<dbReference type="NCBIfam" id="TIGR00809">
    <property type="entry name" value="secB"/>
    <property type="match status" value="1"/>
</dbReference>
<comment type="similarity">
    <text evidence="1 6">Belongs to the SecB family.</text>
</comment>
<keyword evidence="4 6" id="KW-0811">Translocation</keyword>
<keyword evidence="2 6" id="KW-0813">Transport</keyword>
<dbReference type="InterPro" id="IPR035958">
    <property type="entry name" value="SecB-like_sf"/>
</dbReference>
<dbReference type="RefSeq" id="WP_261294586.1">
    <property type="nucleotide sequence ID" value="NZ_JANQBK010000008.1"/>
</dbReference>
<proteinExistence type="inferred from homology"/>
<reference evidence="8" key="1">
    <citation type="journal article" date="2019" name="Int. J. Syst. Evol. Microbiol.">
        <title>The Global Catalogue of Microorganisms (GCM) 10K type strain sequencing project: providing services to taxonomists for standard genome sequencing and annotation.</title>
        <authorList>
            <consortium name="The Broad Institute Genomics Platform"/>
            <consortium name="The Broad Institute Genome Sequencing Center for Infectious Disease"/>
            <person name="Wu L."/>
            <person name="Ma J."/>
        </authorList>
    </citation>
    <scope>NUCLEOTIDE SEQUENCE [LARGE SCALE GENOMIC DNA]</scope>
    <source>
        <strain evidence="8">KCTC 42739</strain>
    </source>
</reference>
<keyword evidence="8" id="KW-1185">Reference proteome</keyword>
<evidence type="ECO:0000313" key="7">
    <source>
        <dbReference type="EMBL" id="MFC3581987.1"/>
    </source>
</evidence>
<keyword evidence="6" id="KW-0963">Cytoplasm</keyword>
<dbReference type="Pfam" id="PF02556">
    <property type="entry name" value="SecB"/>
    <property type="match status" value="1"/>
</dbReference>
<comment type="function">
    <text evidence="6">One of the proteins required for the normal export of preproteins out of the cell cytoplasm. It is a molecular chaperone that binds to a subset of precursor proteins, maintaining them in a translocation-competent state. It also specifically binds to its receptor SecA.</text>
</comment>
<keyword evidence="3 6" id="KW-0653">Protein transport</keyword>
<organism evidence="7 8">
    <name type="scientific">Sphingomonas hylomeconis</name>
    <dbReference type="NCBI Taxonomy" id="1395958"/>
    <lineage>
        <taxon>Bacteria</taxon>
        <taxon>Pseudomonadati</taxon>
        <taxon>Pseudomonadota</taxon>
        <taxon>Alphaproteobacteria</taxon>
        <taxon>Sphingomonadales</taxon>
        <taxon>Sphingomonadaceae</taxon>
        <taxon>Sphingomonas</taxon>
    </lineage>
</organism>
<evidence type="ECO:0000256" key="1">
    <source>
        <dbReference type="ARBA" id="ARBA00009990"/>
    </source>
</evidence>
<dbReference type="EMBL" id="JBHRXP010000009">
    <property type="protein sequence ID" value="MFC3581987.1"/>
    <property type="molecule type" value="Genomic_DNA"/>
</dbReference>
<comment type="subunit">
    <text evidence="6">Homotetramer, a dimer of dimers. One homotetramer interacts with 1 SecA dimer.</text>
</comment>
<comment type="caution">
    <text evidence="7">The sequence shown here is derived from an EMBL/GenBank/DDBJ whole genome shotgun (WGS) entry which is preliminary data.</text>
</comment>
<dbReference type="PANTHER" id="PTHR36918:SF1">
    <property type="entry name" value="PROTEIN-EXPORT PROTEIN SECB"/>
    <property type="match status" value="1"/>
</dbReference>
<dbReference type="InterPro" id="IPR003708">
    <property type="entry name" value="SecB"/>
</dbReference>
<evidence type="ECO:0000256" key="6">
    <source>
        <dbReference type="HAMAP-Rule" id="MF_00821"/>
    </source>
</evidence>
<evidence type="ECO:0000256" key="3">
    <source>
        <dbReference type="ARBA" id="ARBA00022927"/>
    </source>
</evidence>
<name>A0ABV7SYK9_9SPHN</name>
<accession>A0ABV7SYK9</accession>
<protein>
    <recommendedName>
        <fullName evidence="6">Protein-export protein SecB</fullName>
    </recommendedName>
</protein>
<evidence type="ECO:0000313" key="8">
    <source>
        <dbReference type="Proteomes" id="UP001595713"/>
    </source>
</evidence>
<dbReference type="SUPFAM" id="SSF54611">
    <property type="entry name" value="SecB-like"/>
    <property type="match status" value="1"/>
</dbReference>
<dbReference type="PANTHER" id="PTHR36918">
    <property type="match status" value="1"/>
</dbReference>
<evidence type="ECO:0000256" key="2">
    <source>
        <dbReference type="ARBA" id="ARBA00022448"/>
    </source>
</evidence>
<dbReference type="Gene3D" id="3.10.420.10">
    <property type="entry name" value="SecB-like"/>
    <property type="match status" value="1"/>
</dbReference>
<evidence type="ECO:0000256" key="4">
    <source>
        <dbReference type="ARBA" id="ARBA00023010"/>
    </source>
</evidence>
<dbReference type="Proteomes" id="UP001595713">
    <property type="component" value="Unassembled WGS sequence"/>
</dbReference>
<dbReference type="HAMAP" id="MF_00821">
    <property type="entry name" value="SecB"/>
    <property type="match status" value="1"/>
</dbReference>
<keyword evidence="5 6" id="KW-0143">Chaperone</keyword>